<feature type="region of interest" description="Disordered" evidence="1">
    <location>
        <begin position="31"/>
        <end position="51"/>
    </location>
</feature>
<proteinExistence type="predicted"/>
<evidence type="ECO:0000256" key="1">
    <source>
        <dbReference type="SAM" id="MobiDB-lite"/>
    </source>
</evidence>
<sequence>MGCPMSLQEYKCGTQIFHAYLSHACKRISHHSQQTHKQKVEPLGAQPSHVY</sequence>
<accession>A0A2P2JD79</accession>
<evidence type="ECO:0000313" key="2">
    <source>
        <dbReference type="EMBL" id="MBW91434.1"/>
    </source>
</evidence>
<dbReference type="AlphaFoldDB" id="A0A2P2JD79"/>
<name>A0A2P2JD79_RHIMU</name>
<protein>
    <submittedName>
        <fullName evidence="2">Uncharacterized protein</fullName>
    </submittedName>
</protein>
<reference evidence="2" key="1">
    <citation type="submission" date="2018-02" db="EMBL/GenBank/DDBJ databases">
        <title>Rhizophora mucronata_Transcriptome.</title>
        <authorList>
            <person name="Meera S.P."/>
            <person name="Sreeshan A."/>
            <person name="Augustine A."/>
        </authorList>
    </citation>
    <scope>NUCLEOTIDE SEQUENCE</scope>
    <source>
        <tissue evidence="2">Leaf</tissue>
    </source>
</reference>
<dbReference type="EMBL" id="GGEC01010951">
    <property type="protein sequence ID" value="MBW91434.1"/>
    <property type="molecule type" value="Transcribed_RNA"/>
</dbReference>
<organism evidence="2">
    <name type="scientific">Rhizophora mucronata</name>
    <name type="common">Asiatic mangrove</name>
    <dbReference type="NCBI Taxonomy" id="61149"/>
    <lineage>
        <taxon>Eukaryota</taxon>
        <taxon>Viridiplantae</taxon>
        <taxon>Streptophyta</taxon>
        <taxon>Embryophyta</taxon>
        <taxon>Tracheophyta</taxon>
        <taxon>Spermatophyta</taxon>
        <taxon>Magnoliopsida</taxon>
        <taxon>eudicotyledons</taxon>
        <taxon>Gunneridae</taxon>
        <taxon>Pentapetalae</taxon>
        <taxon>rosids</taxon>
        <taxon>fabids</taxon>
        <taxon>Malpighiales</taxon>
        <taxon>Rhizophoraceae</taxon>
        <taxon>Rhizophora</taxon>
    </lineage>
</organism>